<evidence type="ECO:0000313" key="2">
    <source>
        <dbReference type="EMBL" id="ARW77706.1"/>
    </source>
</evidence>
<feature type="transmembrane region" description="Helical" evidence="1">
    <location>
        <begin position="20"/>
        <end position="37"/>
    </location>
</feature>
<organism evidence="2">
    <name type="scientific">Zymomonas mobilis subsp. mobilis</name>
    <dbReference type="NCBI Taxonomy" id="120045"/>
    <lineage>
        <taxon>Bacteria</taxon>
        <taxon>Pseudomonadati</taxon>
        <taxon>Pseudomonadota</taxon>
        <taxon>Alphaproteobacteria</taxon>
        <taxon>Sphingomonadales</taxon>
        <taxon>Zymomonadaceae</taxon>
        <taxon>Zymomonas</taxon>
    </lineage>
</organism>
<keyword evidence="1" id="KW-1133">Transmembrane helix</keyword>
<accession>A0A1Z1NDP5</accession>
<proteinExistence type="predicted"/>
<dbReference type="AlphaFoldDB" id="A0A1Z1NDP5"/>
<sequence>MQPCPLVASPVFLLKHPLFLKSYVLFFILGIGLQLAMSRGVEKERVWEKSDRYNYSNQLVRRIREMQWNI</sequence>
<reference evidence="2" key="1">
    <citation type="submission" date="2017-06" db="EMBL/GenBank/DDBJ databases">
        <authorList>
            <person name="Kim H.J."/>
            <person name="Triplett B.A."/>
        </authorList>
    </citation>
    <scope>NUCLEOTIDE SEQUENCE</scope>
    <source>
        <strain evidence="2">NRRL B-1960</strain>
        <plasmid evidence="2">pZMO1960_1</plasmid>
    </source>
</reference>
<gene>
    <name evidence="2" type="ORF">B9T50_09085</name>
</gene>
<keyword evidence="1" id="KW-0812">Transmembrane</keyword>
<keyword evidence="2" id="KW-0614">Plasmid</keyword>
<name>A0A1Z1NDP5_ZYMMB</name>
<protein>
    <submittedName>
        <fullName evidence="2">Uncharacterized protein</fullName>
    </submittedName>
</protein>
<geneLocation type="plasmid" evidence="2">
    <name>pZMO1960_1</name>
</geneLocation>
<evidence type="ECO:0000256" key="1">
    <source>
        <dbReference type="SAM" id="Phobius"/>
    </source>
</evidence>
<keyword evidence="1" id="KW-0472">Membrane</keyword>
<dbReference type="EMBL" id="CP021791">
    <property type="protein sequence ID" value="ARW77706.1"/>
    <property type="molecule type" value="Genomic_DNA"/>
</dbReference>